<feature type="compositionally biased region" description="Polar residues" evidence="1">
    <location>
        <begin position="434"/>
        <end position="454"/>
    </location>
</feature>
<feature type="compositionally biased region" description="Polar residues" evidence="1">
    <location>
        <begin position="560"/>
        <end position="570"/>
    </location>
</feature>
<feature type="compositionally biased region" description="Polar residues" evidence="1">
    <location>
        <begin position="626"/>
        <end position="635"/>
    </location>
</feature>
<dbReference type="EMBL" id="WRPP01000003">
    <property type="protein sequence ID" value="MVU78880.1"/>
    <property type="molecule type" value="Genomic_DNA"/>
</dbReference>
<feature type="compositionally biased region" description="Pro residues" evidence="1">
    <location>
        <begin position="486"/>
        <end position="498"/>
    </location>
</feature>
<feature type="region of interest" description="Disordered" evidence="1">
    <location>
        <begin position="226"/>
        <end position="349"/>
    </location>
</feature>
<evidence type="ECO:0000256" key="1">
    <source>
        <dbReference type="SAM" id="MobiDB-lite"/>
    </source>
</evidence>
<evidence type="ECO:0000313" key="2">
    <source>
        <dbReference type="EMBL" id="MVU78880.1"/>
    </source>
</evidence>
<dbReference type="RefSeq" id="WP_157388492.1">
    <property type="nucleotide sequence ID" value="NZ_WRPP01000003.1"/>
</dbReference>
<feature type="compositionally biased region" description="Low complexity" evidence="1">
    <location>
        <begin position="313"/>
        <end position="335"/>
    </location>
</feature>
<feature type="compositionally biased region" description="Polar residues" evidence="1">
    <location>
        <begin position="377"/>
        <end position="389"/>
    </location>
</feature>
<name>A0A7K1UWW9_9NOCA</name>
<sequence length="674" mass="70118">MSFDPTGKSVDQILDYGAPGLQYWEQFLPLYAKAFGAPHGLFLTDLYARYDEQRGTRLAEFDTARAELDRALADAETRWSAQQSVAHSLPAAWTGPTGDEALTIVNSQLRQAREDLDTAHTATAAISAALEPLRHAVLTKAEVTLALLEPTRDGEGRVAIDGKTAEDIEDLVSDGSDPWLTATFRPDIERKLTTFTAACDTADRTFDSHYRTILTAFAQVIDHPYPQPAQTLLPRPDPDLSPSSPTAQPVPAPRSYPAQSQLPAAGFGQTPQQPAYSLVPAETPGAAESARASAVPEGEPREPTHPASTVPEALPGPATTPPATSESAVSTPSTADAADPSRLQSDQFTRSATTVFDQLESALQQGISTALEKLGSLTGQQSPSATPGSTPDAPEPEPKPDSASLPNLPTGRLEFDLAGNHFILERTPVGELTLTMTDQSGRTHTLTLNQNGTPTLPDGDSTAPHDNPTTADPAGDTPTSRASAPDQPPPAVSAPPDPSGLEHPAPQEASPPTAGTDRNAPGCPCPQDAQITPTRPPEPAADCQPANPPTPALRSGPDQAAQQLPPSSAVCQPPHDQGPATPACDPSPLEPGVPTPSPDPPGPLDVSPPTPAPTPPSSGSEPPQAASPSIENNVPTELPANPPPSLGSPDAPLEIPEGGVEIPELSPLVESTTE</sequence>
<accession>A0A7K1UWW9</accession>
<protein>
    <submittedName>
        <fullName evidence="2">Uncharacterized protein</fullName>
    </submittedName>
</protein>
<feature type="region of interest" description="Disordered" evidence="1">
    <location>
        <begin position="370"/>
        <end position="413"/>
    </location>
</feature>
<feature type="region of interest" description="Disordered" evidence="1">
    <location>
        <begin position="434"/>
        <end position="674"/>
    </location>
</feature>
<feature type="compositionally biased region" description="Pro residues" evidence="1">
    <location>
        <begin position="588"/>
        <end position="616"/>
    </location>
</feature>
<keyword evidence="3" id="KW-1185">Reference proteome</keyword>
<reference evidence="2 3" key="1">
    <citation type="submission" date="2019-12" db="EMBL/GenBank/DDBJ databases">
        <title>Nocardia sp. nov. ET3-3 isolated from soil.</title>
        <authorList>
            <person name="Kanchanasin P."/>
            <person name="Tanasupawat S."/>
            <person name="Yuki M."/>
            <person name="Kudo T."/>
        </authorList>
    </citation>
    <scope>NUCLEOTIDE SEQUENCE [LARGE SCALE GENOMIC DNA]</scope>
    <source>
        <strain evidence="2 3">ET3-3</strain>
    </source>
</reference>
<proteinExistence type="predicted"/>
<comment type="caution">
    <text evidence="2">The sequence shown here is derived from an EMBL/GenBank/DDBJ whole genome shotgun (WGS) entry which is preliminary data.</text>
</comment>
<gene>
    <name evidence="2" type="ORF">GPX89_16705</name>
</gene>
<organism evidence="2 3">
    <name type="scientific">Nocardia terrae</name>
    <dbReference type="NCBI Taxonomy" id="2675851"/>
    <lineage>
        <taxon>Bacteria</taxon>
        <taxon>Bacillati</taxon>
        <taxon>Actinomycetota</taxon>
        <taxon>Actinomycetes</taxon>
        <taxon>Mycobacteriales</taxon>
        <taxon>Nocardiaceae</taxon>
        <taxon>Nocardia</taxon>
    </lineage>
</organism>
<dbReference type="Proteomes" id="UP000466794">
    <property type="component" value="Unassembled WGS sequence"/>
</dbReference>
<dbReference type="AlphaFoldDB" id="A0A7K1UWW9"/>
<feature type="compositionally biased region" description="Low complexity" evidence="1">
    <location>
        <begin position="468"/>
        <end position="485"/>
    </location>
</feature>
<evidence type="ECO:0000313" key="3">
    <source>
        <dbReference type="Proteomes" id="UP000466794"/>
    </source>
</evidence>